<keyword evidence="1" id="KW-1133">Transmembrane helix</keyword>
<gene>
    <name evidence="2" type="ORF">SPACI_019600</name>
</gene>
<dbReference type="PANTHER" id="PTHR35867:SF1">
    <property type="entry name" value="PROTEIN RSEC"/>
    <property type="match status" value="1"/>
</dbReference>
<dbReference type="Pfam" id="PF04246">
    <property type="entry name" value="RseC_MucC"/>
    <property type="match status" value="1"/>
</dbReference>
<sequence length="139" mass="14929">MEKQQEGIVLEVFDGLAKVKASRHSDCENCGSCPGNKAIVVEALNPVGAQQGQRVAFEIKEVNMLKAAFIVYILPLIAAAAGVFAGTYLAVAQQAADSLMYQIAGGVAAFGLSMLYIKYFDRSARTNDNMRPVITRILS</sequence>
<dbReference type="PANTHER" id="PTHR35867">
    <property type="entry name" value="PROTEIN RSEC"/>
    <property type="match status" value="1"/>
</dbReference>
<keyword evidence="1" id="KW-0472">Membrane</keyword>
<name>A0ABZ3J0Z9_SPOA4</name>
<dbReference type="InterPro" id="IPR007359">
    <property type="entry name" value="SigmaE_reg_RseC_MucC"/>
</dbReference>
<reference evidence="2" key="1">
    <citation type="submission" date="2024-05" db="EMBL/GenBank/DDBJ databases">
        <title>Isolation and characterization of Sporomusa carbonis sp. nov., a carboxydotrophic hydrogenogen in the genus of Sporomusa isolated from a charcoal burning pile.</title>
        <authorList>
            <person name="Boeer T."/>
            <person name="Rosenbaum F."/>
            <person name="Eysell L."/>
            <person name="Mueller V."/>
            <person name="Daniel R."/>
            <person name="Poehlein A."/>
        </authorList>
    </citation>
    <scope>NUCLEOTIDE SEQUENCE [LARGE SCALE GENOMIC DNA]</scope>
    <source>
        <strain evidence="2">DSM 3132</strain>
    </source>
</reference>
<proteinExistence type="predicted"/>
<accession>A0ABZ3J0Z9</accession>
<evidence type="ECO:0000256" key="1">
    <source>
        <dbReference type="SAM" id="Phobius"/>
    </source>
</evidence>
<dbReference type="EMBL" id="CP155571">
    <property type="protein sequence ID" value="XFO71915.1"/>
    <property type="molecule type" value="Genomic_DNA"/>
</dbReference>
<dbReference type="RefSeq" id="WP_093794931.1">
    <property type="nucleotide sequence ID" value="NZ_CP155571.1"/>
</dbReference>
<feature type="transmembrane region" description="Helical" evidence="1">
    <location>
        <begin position="69"/>
        <end position="93"/>
    </location>
</feature>
<dbReference type="PIRSF" id="PIRSF004923">
    <property type="entry name" value="RseC"/>
    <property type="match status" value="1"/>
</dbReference>
<evidence type="ECO:0000313" key="2">
    <source>
        <dbReference type="EMBL" id="XFO71915.1"/>
    </source>
</evidence>
<organism evidence="2 3">
    <name type="scientific">Sporomusa acidovorans (strain ATCC 49682 / DSM 3132 / Mol)</name>
    <dbReference type="NCBI Taxonomy" id="1123286"/>
    <lineage>
        <taxon>Bacteria</taxon>
        <taxon>Bacillati</taxon>
        <taxon>Bacillota</taxon>
        <taxon>Negativicutes</taxon>
        <taxon>Selenomonadales</taxon>
        <taxon>Sporomusaceae</taxon>
        <taxon>Sporomusa</taxon>
    </lineage>
</organism>
<feature type="transmembrane region" description="Helical" evidence="1">
    <location>
        <begin position="99"/>
        <end position="117"/>
    </location>
</feature>
<evidence type="ECO:0008006" key="4">
    <source>
        <dbReference type="Google" id="ProtNLM"/>
    </source>
</evidence>
<evidence type="ECO:0000313" key="3">
    <source>
        <dbReference type="Proteomes" id="UP000216052"/>
    </source>
</evidence>
<protein>
    <recommendedName>
        <fullName evidence="4">SoxR reducing system protein RseC</fullName>
    </recommendedName>
</protein>
<dbReference type="InterPro" id="IPR026268">
    <property type="entry name" value="RseC"/>
</dbReference>
<keyword evidence="3" id="KW-1185">Reference proteome</keyword>
<dbReference type="Proteomes" id="UP000216052">
    <property type="component" value="Chromosome"/>
</dbReference>
<keyword evidence="1" id="KW-0812">Transmembrane</keyword>